<evidence type="ECO:0000259" key="2">
    <source>
        <dbReference type="PROSITE" id="PS50011"/>
    </source>
</evidence>
<dbReference type="STRING" id="100816.A0A175WDG1"/>
<evidence type="ECO:0000313" key="3">
    <source>
        <dbReference type="EMBL" id="KXX81541.1"/>
    </source>
</evidence>
<dbReference type="OrthoDB" id="248923at2759"/>
<feature type="compositionally biased region" description="Polar residues" evidence="1">
    <location>
        <begin position="189"/>
        <end position="200"/>
    </location>
</feature>
<keyword evidence="3" id="KW-0418">Kinase</keyword>
<keyword evidence="4" id="KW-1185">Reference proteome</keyword>
<dbReference type="EMBL" id="LCTW02000032">
    <property type="protein sequence ID" value="KXX81541.1"/>
    <property type="molecule type" value="Genomic_DNA"/>
</dbReference>
<dbReference type="GO" id="GO:0005524">
    <property type="term" value="F:ATP binding"/>
    <property type="evidence" value="ECO:0007669"/>
    <property type="project" value="InterPro"/>
</dbReference>
<dbReference type="Gene3D" id="1.10.510.10">
    <property type="entry name" value="Transferase(Phosphotransferase) domain 1"/>
    <property type="match status" value="1"/>
</dbReference>
<dbReference type="PROSITE" id="PS50011">
    <property type="entry name" value="PROTEIN_KINASE_DOM"/>
    <property type="match status" value="1"/>
</dbReference>
<keyword evidence="3" id="KW-0808">Transferase</keyword>
<dbReference type="GO" id="GO:0004672">
    <property type="term" value="F:protein kinase activity"/>
    <property type="evidence" value="ECO:0007669"/>
    <property type="project" value="InterPro"/>
</dbReference>
<organism evidence="3 4">
    <name type="scientific">Madurella mycetomatis</name>
    <dbReference type="NCBI Taxonomy" id="100816"/>
    <lineage>
        <taxon>Eukaryota</taxon>
        <taxon>Fungi</taxon>
        <taxon>Dikarya</taxon>
        <taxon>Ascomycota</taxon>
        <taxon>Pezizomycotina</taxon>
        <taxon>Sordariomycetes</taxon>
        <taxon>Sordariomycetidae</taxon>
        <taxon>Sordariales</taxon>
        <taxon>Sordariales incertae sedis</taxon>
        <taxon>Madurella</taxon>
    </lineage>
</organism>
<dbReference type="SUPFAM" id="SSF56112">
    <property type="entry name" value="Protein kinase-like (PK-like)"/>
    <property type="match status" value="1"/>
</dbReference>
<feature type="region of interest" description="Disordered" evidence="1">
    <location>
        <begin position="184"/>
        <end position="215"/>
    </location>
</feature>
<dbReference type="Proteomes" id="UP000078237">
    <property type="component" value="Unassembled WGS sequence"/>
</dbReference>
<sequence>MYLHTYFGCLSQAVAYQHNHGVRIRHKNINQENAVINNFGLPILTDFGLSKHFETGQYSEGPTLKTLKYADLEAVHETSRDEQLNLLDGRPSHQFKYFESLHNFDTYLALLSSTHLVARNCRQQELTTSVFQILPHIRRMMNEDQKKRPRAQELYPWFRHLCDVYDTPDSCPNCEAERTTGKAIPLPSMSETGNPGASQGSIGGSAHKRGETAWT</sequence>
<accession>A0A175WDG1</accession>
<protein>
    <submittedName>
        <fullName evidence="3">Serine/threonine-protein kinase PknD</fullName>
    </submittedName>
</protein>
<name>A0A175WDG1_9PEZI</name>
<evidence type="ECO:0000256" key="1">
    <source>
        <dbReference type="SAM" id="MobiDB-lite"/>
    </source>
</evidence>
<reference evidence="3 4" key="1">
    <citation type="journal article" date="2016" name="Genome Announc.">
        <title>Genome Sequence of Madurella mycetomatis mm55, Isolated from a Human Mycetoma Case in Sudan.</title>
        <authorList>
            <person name="Smit S."/>
            <person name="Derks M.F."/>
            <person name="Bervoets S."/>
            <person name="Fahal A."/>
            <person name="van Leeuwen W."/>
            <person name="van Belkum A."/>
            <person name="van de Sande W.W."/>
        </authorList>
    </citation>
    <scope>NUCLEOTIDE SEQUENCE [LARGE SCALE GENOMIC DNA]</scope>
    <source>
        <strain evidence="4">mm55</strain>
    </source>
</reference>
<comment type="caution">
    <text evidence="3">The sequence shown here is derived from an EMBL/GenBank/DDBJ whole genome shotgun (WGS) entry which is preliminary data.</text>
</comment>
<feature type="domain" description="Protein kinase" evidence="2">
    <location>
        <begin position="1"/>
        <end position="158"/>
    </location>
</feature>
<dbReference type="InterPro" id="IPR011009">
    <property type="entry name" value="Kinase-like_dom_sf"/>
</dbReference>
<dbReference type="VEuPathDB" id="FungiDB:MMYC01_202744"/>
<dbReference type="AlphaFoldDB" id="A0A175WDG1"/>
<evidence type="ECO:0000313" key="4">
    <source>
        <dbReference type="Proteomes" id="UP000078237"/>
    </source>
</evidence>
<dbReference type="InterPro" id="IPR000719">
    <property type="entry name" value="Prot_kinase_dom"/>
</dbReference>
<proteinExistence type="predicted"/>
<gene>
    <name evidence="3" type="ORF">MMYC01_202744</name>
</gene>